<organism evidence="2 3">
    <name type="scientific">Ilex paraguariensis</name>
    <name type="common">yerba mate</name>
    <dbReference type="NCBI Taxonomy" id="185542"/>
    <lineage>
        <taxon>Eukaryota</taxon>
        <taxon>Viridiplantae</taxon>
        <taxon>Streptophyta</taxon>
        <taxon>Embryophyta</taxon>
        <taxon>Tracheophyta</taxon>
        <taxon>Spermatophyta</taxon>
        <taxon>Magnoliopsida</taxon>
        <taxon>eudicotyledons</taxon>
        <taxon>Gunneridae</taxon>
        <taxon>Pentapetalae</taxon>
        <taxon>asterids</taxon>
        <taxon>campanulids</taxon>
        <taxon>Aquifoliales</taxon>
        <taxon>Aquifoliaceae</taxon>
        <taxon>Ilex</taxon>
    </lineage>
</organism>
<keyword evidence="1" id="KW-1133">Transmembrane helix</keyword>
<evidence type="ECO:0000256" key="1">
    <source>
        <dbReference type="SAM" id="Phobius"/>
    </source>
</evidence>
<proteinExistence type="predicted"/>
<dbReference type="Pfam" id="PF03140">
    <property type="entry name" value="DUF247"/>
    <property type="match status" value="1"/>
</dbReference>
<name>A0ABC8SFC9_9AQUA</name>
<dbReference type="AlphaFoldDB" id="A0ABC8SFC9"/>
<comment type="caution">
    <text evidence="2">The sequence shown here is derived from an EMBL/GenBank/DDBJ whole genome shotgun (WGS) entry which is preliminary data.</text>
</comment>
<keyword evidence="3" id="KW-1185">Reference proteome</keyword>
<sequence length="455" mass="52904">MSCRLSNTINNELASLSSTPFEPYIFRVDGPLRRENVKAYEPEMLAIGPYHHGKSNLKMMEEHKLRVDGPLRRENVKAYEPEMLAIGPYHHGKSNLKMMEEYKLRNLQLLLKRRNESSVDRYVNAMQDLEEKTRKSYAESIGLGKDEFVRMMLFDGSTIIELFRKFEDGTYEDDPIFKLDKFGNILRRDLLLFENQLPFFVLVLLFDMTNNPNQERNIFSSTLMFFAQFTFNRSSVPSHDVDHVLGLVYESWCSSFAATLSSRGNFANQGIRWEFIKCSTDLREAGIKFEKATESSSLMDIKFENGIIKIPPLRIGDSTEIAFRNMIAYEQYKDRSEPAYVTHYVMFFNCLVNTPKDAEILHHRGIIDNWLGNDEAVSTMLNKLGNNIVLDETTFCYSEVFNKVNEHCKRRRHIWMAKLRRNYFNSPWSVISLFGVTLLLLLTIIQTICSVLQVS</sequence>
<evidence type="ECO:0000313" key="3">
    <source>
        <dbReference type="Proteomes" id="UP001642360"/>
    </source>
</evidence>
<dbReference type="InterPro" id="IPR004158">
    <property type="entry name" value="DUF247_pln"/>
</dbReference>
<feature type="transmembrane region" description="Helical" evidence="1">
    <location>
        <begin position="428"/>
        <end position="452"/>
    </location>
</feature>
<evidence type="ECO:0000313" key="2">
    <source>
        <dbReference type="EMBL" id="CAK9155887.1"/>
    </source>
</evidence>
<protein>
    <submittedName>
        <fullName evidence="2">Uncharacterized protein</fullName>
    </submittedName>
</protein>
<keyword evidence="1" id="KW-0812">Transmembrane</keyword>
<keyword evidence="1" id="KW-0472">Membrane</keyword>
<gene>
    <name evidence="2" type="ORF">ILEXP_LOCUS24303</name>
</gene>
<dbReference type="PANTHER" id="PTHR31170:SF17">
    <property type="match status" value="1"/>
</dbReference>
<reference evidence="2 3" key="1">
    <citation type="submission" date="2024-02" db="EMBL/GenBank/DDBJ databases">
        <authorList>
            <person name="Vignale AGUSTIN F."/>
            <person name="Sosa J E."/>
            <person name="Modenutti C."/>
        </authorList>
    </citation>
    <scope>NUCLEOTIDE SEQUENCE [LARGE SCALE GENOMIC DNA]</scope>
</reference>
<dbReference type="PANTHER" id="PTHR31170">
    <property type="entry name" value="BNAC04G53230D PROTEIN"/>
    <property type="match status" value="1"/>
</dbReference>
<accession>A0ABC8SFC9</accession>
<dbReference type="Proteomes" id="UP001642360">
    <property type="component" value="Unassembled WGS sequence"/>
</dbReference>
<dbReference type="EMBL" id="CAUOFW020002758">
    <property type="protein sequence ID" value="CAK9155887.1"/>
    <property type="molecule type" value="Genomic_DNA"/>
</dbReference>